<name>A0AAN7NHG1_MYCAM</name>
<comment type="caution">
    <text evidence="2">The sequence shown here is derived from an EMBL/GenBank/DDBJ whole genome shotgun (WGS) entry which is preliminary data.</text>
</comment>
<evidence type="ECO:0000313" key="2">
    <source>
        <dbReference type="EMBL" id="KAK4825929.1"/>
    </source>
</evidence>
<dbReference type="Proteomes" id="UP001333110">
    <property type="component" value="Unassembled WGS sequence"/>
</dbReference>
<accession>A0AAN7NHG1</accession>
<organism evidence="2 3">
    <name type="scientific">Mycteria americana</name>
    <name type="common">Wood stork</name>
    <dbReference type="NCBI Taxonomy" id="33587"/>
    <lineage>
        <taxon>Eukaryota</taxon>
        <taxon>Metazoa</taxon>
        <taxon>Chordata</taxon>
        <taxon>Craniata</taxon>
        <taxon>Vertebrata</taxon>
        <taxon>Euteleostomi</taxon>
        <taxon>Archelosauria</taxon>
        <taxon>Archosauria</taxon>
        <taxon>Dinosauria</taxon>
        <taxon>Saurischia</taxon>
        <taxon>Theropoda</taxon>
        <taxon>Coelurosauria</taxon>
        <taxon>Aves</taxon>
        <taxon>Neognathae</taxon>
        <taxon>Neoaves</taxon>
        <taxon>Aequornithes</taxon>
        <taxon>Ciconiiformes</taxon>
        <taxon>Ciconiidae</taxon>
        <taxon>Mycteria</taxon>
    </lineage>
</organism>
<gene>
    <name evidence="2" type="ORF">QYF61_003424</name>
</gene>
<proteinExistence type="predicted"/>
<sequence length="166" mass="18733">MCPKEAVTPWEARAGADSWQDLWAHEERSPRWSRFAGRTRHPVGDPRWSSLFLKGCTPWKGPTLEQFTKNCSTWEGLMLEKFMEDCLQWQGPHPGAGEECEESSPCGGRSSRNNAGAGEMSQQEPHEVQQGEVQNPAPGEEQPHAPVHGWKVVLQKRTWGSWRTPS</sequence>
<evidence type="ECO:0000256" key="1">
    <source>
        <dbReference type="SAM" id="MobiDB-lite"/>
    </source>
</evidence>
<reference evidence="2 3" key="1">
    <citation type="journal article" date="2023" name="J. Hered.">
        <title>Chromosome-level genome of the wood stork (Mycteria americana) provides insight into avian chromosome evolution.</title>
        <authorList>
            <person name="Flamio R. Jr."/>
            <person name="Ramstad K.M."/>
        </authorList>
    </citation>
    <scope>NUCLEOTIDE SEQUENCE [LARGE SCALE GENOMIC DNA]</scope>
    <source>
        <strain evidence="2">JAX WOST 10</strain>
    </source>
</reference>
<dbReference type="AlphaFoldDB" id="A0AAN7NHG1"/>
<dbReference type="EMBL" id="JAUNZN010000002">
    <property type="protein sequence ID" value="KAK4825929.1"/>
    <property type="molecule type" value="Genomic_DNA"/>
</dbReference>
<feature type="region of interest" description="Disordered" evidence="1">
    <location>
        <begin position="92"/>
        <end position="151"/>
    </location>
</feature>
<feature type="compositionally biased region" description="Low complexity" evidence="1">
    <location>
        <begin position="103"/>
        <end position="112"/>
    </location>
</feature>
<keyword evidence="3" id="KW-1185">Reference proteome</keyword>
<protein>
    <submittedName>
        <fullName evidence="2">Uncharacterized protein</fullName>
    </submittedName>
</protein>
<evidence type="ECO:0000313" key="3">
    <source>
        <dbReference type="Proteomes" id="UP001333110"/>
    </source>
</evidence>